<evidence type="ECO:0008006" key="3">
    <source>
        <dbReference type="Google" id="ProtNLM"/>
    </source>
</evidence>
<evidence type="ECO:0000313" key="2">
    <source>
        <dbReference type="Proteomes" id="UP001354989"/>
    </source>
</evidence>
<name>A0ABN6LBH6_9BACT</name>
<keyword evidence="2" id="KW-1185">Reference proteome</keyword>
<dbReference type="RefSeq" id="WP_338398020.1">
    <property type="nucleotide sequence ID" value="NZ_AP025292.1"/>
</dbReference>
<gene>
    <name evidence="1" type="ORF">PEPS_13030</name>
</gene>
<dbReference type="Proteomes" id="UP001354989">
    <property type="component" value="Chromosome"/>
</dbReference>
<reference evidence="1 2" key="1">
    <citation type="submission" date="2021-12" db="EMBL/GenBank/DDBJ databases">
        <title>Genome sequencing of bacteria with rrn-lacking chromosome and rrn-plasmid.</title>
        <authorList>
            <person name="Anda M."/>
            <person name="Iwasaki W."/>
        </authorList>
    </citation>
    <scope>NUCLEOTIDE SEQUENCE [LARGE SCALE GENOMIC DNA]</scope>
    <source>
        <strain evidence="1 2">NBRC 101262</strain>
    </source>
</reference>
<sequence length="135" mass="15909">MRNLIIIILLCLTSCRIFQKKNTEELIHIIQPQAIVIKLDQLPIINVSDLFGRNVNGKIYIKFYVNKYGEIISYEIVKIDIYDQSKNKITSLDFFPEKIKDKIERVILNLSFEITPDINKIDLNKQYRILPILIE</sequence>
<proteinExistence type="predicted"/>
<organism evidence="1 2">
    <name type="scientific">Persicobacter psychrovividus</name>
    <dbReference type="NCBI Taxonomy" id="387638"/>
    <lineage>
        <taxon>Bacteria</taxon>
        <taxon>Pseudomonadati</taxon>
        <taxon>Bacteroidota</taxon>
        <taxon>Cytophagia</taxon>
        <taxon>Cytophagales</taxon>
        <taxon>Persicobacteraceae</taxon>
        <taxon>Persicobacter</taxon>
    </lineage>
</organism>
<accession>A0ABN6LBH6</accession>
<evidence type="ECO:0000313" key="1">
    <source>
        <dbReference type="EMBL" id="BDC99022.1"/>
    </source>
</evidence>
<protein>
    <recommendedName>
        <fullName evidence="3">TonB C-terminal domain-containing protein</fullName>
    </recommendedName>
</protein>
<dbReference type="EMBL" id="AP025292">
    <property type="protein sequence ID" value="BDC99022.1"/>
    <property type="molecule type" value="Genomic_DNA"/>
</dbReference>